<dbReference type="EMBL" id="JAGPXC010000008">
    <property type="protein sequence ID" value="KAH6647381.1"/>
    <property type="molecule type" value="Genomic_DNA"/>
</dbReference>
<keyword evidence="2" id="KW-1185">Reference proteome</keyword>
<accession>A0A9P8RJU3</accession>
<dbReference type="Proteomes" id="UP000758603">
    <property type="component" value="Unassembled WGS sequence"/>
</dbReference>
<name>A0A9P8RJU3_9PEZI</name>
<dbReference type="RefSeq" id="XP_045953893.1">
    <property type="nucleotide sequence ID" value="XM_046103625.1"/>
</dbReference>
<dbReference type="AlphaFoldDB" id="A0A9P8RJU3"/>
<dbReference type="GeneID" id="70132517"/>
<organism evidence="1 2">
    <name type="scientific">Truncatella angustata</name>
    <dbReference type="NCBI Taxonomy" id="152316"/>
    <lineage>
        <taxon>Eukaryota</taxon>
        <taxon>Fungi</taxon>
        <taxon>Dikarya</taxon>
        <taxon>Ascomycota</taxon>
        <taxon>Pezizomycotina</taxon>
        <taxon>Sordariomycetes</taxon>
        <taxon>Xylariomycetidae</taxon>
        <taxon>Amphisphaeriales</taxon>
        <taxon>Sporocadaceae</taxon>
        <taxon>Truncatella</taxon>
    </lineage>
</organism>
<comment type="caution">
    <text evidence="1">The sequence shown here is derived from an EMBL/GenBank/DDBJ whole genome shotgun (WGS) entry which is preliminary data.</text>
</comment>
<reference evidence="1" key="1">
    <citation type="journal article" date="2021" name="Nat. Commun.">
        <title>Genetic determinants of endophytism in the Arabidopsis root mycobiome.</title>
        <authorList>
            <person name="Mesny F."/>
            <person name="Miyauchi S."/>
            <person name="Thiergart T."/>
            <person name="Pickel B."/>
            <person name="Atanasova L."/>
            <person name="Karlsson M."/>
            <person name="Huettel B."/>
            <person name="Barry K.W."/>
            <person name="Haridas S."/>
            <person name="Chen C."/>
            <person name="Bauer D."/>
            <person name="Andreopoulos W."/>
            <person name="Pangilinan J."/>
            <person name="LaButti K."/>
            <person name="Riley R."/>
            <person name="Lipzen A."/>
            <person name="Clum A."/>
            <person name="Drula E."/>
            <person name="Henrissat B."/>
            <person name="Kohler A."/>
            <person name="Grigoriev I.V."/>
            <person name="Martin F.M."/>
            <person name="Hacquard S."/>
        </authorList>
    </citation>
    <scope>NUCLEOTIDE SEQUENCE</scope>
    <source>
        <strain evidence="1">MPI-SDFR-AT-0073</strain>
    </source>
</reference>
<evidence type="ECO:0000313" key="2">
    <source>
        <dbReference type="Proteomes" id="UP000758603"/>
    </source>
</evidence>
<sequence length="66" mass="7006">MNTGISLLLVMFRLPKSYHEIASHLGLLVSLASDAAQLLMGTMIPGEPLYTATGDQSTQTATIAML</sequence>
<protein>
    <submittedName>
        <fullName evidence="1">Uncharacterized protein</fullName>
    </submittedName>
</protein>
<gene>
    <name evidence="1" type="ORF">BKA67DRAFT_577285</name>
</gene>
<proteinExistence type="predicted"/>
<evidence type="ECO:0000313" key="1">
    <source>
        <dbReference type="EMBL" id="KAH6647381.1"/>
    </source>
</evidence>